<dbReference type="Proteomes" id="UP000283586">
    <property type="component" value="Unassembled WGS sequence"/>
</dbReference>
<feature type="transmembrane region" description="Helical" evidence="6">
    <location>
        <begin position="208"/>
        <end position="230"/>
    </location>
</feature>
<keyword evidence="6" id="KW-0808">Transferase</keyword>
<feature type="transmembrane region" description="Helical" evidence="6">
    <location>
        <begin position="135"/>
        <end position="158"/>
    </location>
</feature>
<dbReference type="EC" id="2.3.2.3" evidence="6"/>
<evidence type="ECO:0000313" key="7">
    <source>
        <dbReference type="EMBL" id="RHN06361.1"/>
    </source>
</evidence>
<comment type="similarity">
    <text evidence="6">Belongs to the LPG synthase family.</text>
</comment>
<evidence type="ECO:0000256" key="5">
    <source>
        <dbReference type="ARBA" id="ARBA00023136"/>
    </source>
</evidence>
<dbReference type="Pfam" id="PF03706">
    <property type="entry name" value="LPG_synthase_TM"/>
    <property type="match status" value="1"/>
</dbReference>
<dbReference type="AlphaFoldDB" id="A0A415TS36"/>
<evidence type="ECO:0000256" key="2">
    <source>
        <dbReference type="ARBA" id="ARBA00022475"/>
    </source>
</evidence>
<protein>
    <recommendedName>
        <fullName evidence="6">Phosphatidylglycerol lysyltransferase</fullName>
        <ecNumber evidence="6">2.3.2.3</ecNumber>
    </recommendedName>
    <alternativeName>
        <fullName evidence="6">Lysylphosphatidylglycerol synthase</fullName>
    </alternativeName>
</protein>
<comment type="subcellular location">
    <subcellularLocation>
        <location evidence="1 6">Cell membrane</location>
        <topology evidence="1 6">Multi-pass membrane protein</topology>
    </subcellularLocation>
</comment>
<feature type="transmembrane region" description="Helical" evidence="6">
    <location>
        <begin position="69"/>
        <end position="89"/>
    </location>
</feature>
<dbReference type="EMBL" id="QRQN01000016">
    <property type="protein sequence ID" value="RHN06361.1"/>
    <property type="molecule type" value="Genomic_DNA"/>
</dbReference>
<dbReference type="GO" id="GO:0046677">
    <property type="term" value="P:response to antibiotic"/>
    <property type="evidence" value="ECO:0007669"/>
    <property type="project" value="UniProtKB-KW"/>
</dbReference>
<reference evidence="7 8" key="1">
    <citation type="submission" date="2018-08" db="EMBL/GenBank/DDBJ databases">
        <title>A genome reference for cultivated species of the human gut microbiota.</title>
        <authorList>
            <person name="Zou Y."/>
            <person name="Xue W."/>
            <person name="Luo G."/>
        </authorList>
    </citation>
    <scope>NUCLEOTIDE SEQUENCE [LARGE SCALE GENOMIC DNA]</scope>
    <source>
        <strain evidence="7 8">AF31-21AC</strain>
    </source>
</reference>
<gene>
    <name evidence="6" type="primary">mprF</name>
    <name evidence="7" type="ORF">DWZ31_13140</name>
</gene>
<feature type="transmembrane region" description="Helical" evidence="6">
    <location>
        <begin position="272"/>
        <end position="290"/>
    </location>
</feature>
<accession>A0A415TS36</accession>
<feature type="transmembrane region" description="Helical" evidence="6">
    <location>
        <begin position="296"/>
        <end position="315"/>
    </location>
</feature>
<feature type="transmembrane region" description="Helical" evidence="6">
    <location>
        <begin position="101"/>
        <end position="123"/>
    </location>
</feature>
<comment type="caution">
    <text evidence="7">The sequence shown here is derived from an EMBL/GenBank/DDBJ whole genome shotgun (WGS) entry which is preliminary data.</text>
</comment>
<evidence type="ECO:0000256" key="4">
    <source>
        <dbReference type="ARBA" id="ARBA00022989"/>
    </source>
</evidence>
<dbReference type="InterPro" id="IPR022791">
    <property type="entry name" value="L-PG_synthase/AglD"/>
</dbReference>
<proteinExistence type="inferred from homology"/>
<dbReference type="GO" id="GO:0005886">
    <property type="term" value="C:plasma membrane"/>
    <property type="evidence" value="ECO:0007669"/>
    <property type="project" value="UniProtKB-SubCell"/>
</dbReference>
<keyword evidence="3 6" id="KW-0812">Transmembrane</keyword>
<feature type="transmembrane region" description="Helical" evidence="6">
    <location>
        <begin position="242"/>
        <end position="260"/>
    </location>
</feature>
<name>A0A415TS36_9FIRM</name>
<dbReference type="GO" id="GO:0006629">
    <property type="term" value="P:lipid metabolic process"/>
    <property type="evidence" value="ECO:0007669"/>
    <property type="project" value="UniProtKB-KW"/>
</dbReference>
<keyword evidence="6" id="KW-0443">Lipid metabolism</keyword>
<comment type="function">
    <text evidence="6">Catalyzes the transfer of a lysyl group from L-lysyl-tRNA(Lys) to membrane-bound phosphatidylglycerol (PG), which produces lysylphosphatidylglycerol (LPG), a major component of the bacterial membrane with a positive net charge. LPG synthesis contributes to bacterial virulence as it is involved in the resistance mechanism against cationic antimicrobial peptides (CAMP) produces by the host's immune system (defensins, cathelicidins) and by the competing microorganisms.</text>
</comment>
<keyword evidence="4 6" id="KW-1133">Transmembrane helix</keyword>
<feature type="transmembrane region" description="Helical" evidence="6">
    <location>
        <begin position="25"/>
        <end position="49"/>
    </location>
</feature>
<evidence type="ECO:0000256" key="1">
    <source>
        <dbReference type="ARBA" id="ARBA00004651"/>
    </source>
</evidence>
<keyword evidence="5 6" id="KW-0472">Membrane</keyword>
<keyword evidence="6" id="KW-0046">Antibiotic resistance</keyword>
<sequence length="326" mass="35847">MGIIVYTFRDSAGPILEQLTKTSPAVVIGICLMAAVYQIIEGIITTVLAKQYRSSFACKNGITNAFLCSFYRVATLGSGSGVAAIIYLGEQGIEYGGGFGLYMIQYALHKMSIALFSAILFVMNWEFMKSWFGDYAGLLAGGYAVTFVITIGLFLFCCSKKFHRLIFRLLDIVNQKFHGRFEIMEAEIKRQCMMLEDASKHLLKNKKATTGVIFLCLLKCCFWYGIPYLLFKGVQFQGNPALTLSQVLAITSLSVMLAAVIPSPAGIGSTEFVFTTLFAGIVGTGMAGSASLLYRFGTFVFPFLVGTVVVIVRYIRRKKMSAHSQT</sequence>
<dbReference type="GO" id="GO:0050071">
    <property type="term" value="F:phosphatidylglycerol lysyltransferase activity"/>
    <property type="evidence" value="ECO:0007669"/>
    <property type="project" value="UniProtKB-EC"/>
</dbReference>
<comment type="catalytic activity">
    <reaction evidence="6">
        <text>L-lysyl-tRNA(Lys) + a 1,2-diacyl-sn-glycero-3-phospho-(1'-sn-glycerol) = a 1,2-diacyl-sn-glycero-3-phospho-1'-(3'-O-L-lysyl)-sn-glycerol + tRNA(Lys)</text>
        <dbReference type="Rhea" id="RHEA:10668"/>
        <dbReference type="Rhea" id="RHEA-COMP:9696"/>
        <dbReference type="Rhea" id="RHEA-COMP:9697"/>
        <dbReference type="ChEBI" id="CHEBI:64716"/>
        <dbReference type="ChEBI" id="CHEBI:75792"/>
        <dbReference type="ChEBI" id="CHEBI:78442"/>
        <dbReference type="ChEBI" id="CHEBI:78529"/>
        <dbReference type="EC" id="2.3.2.3"/>
    </reaction>
</comment>
<keyword evidence="2" id="KW-1003">Cell membrane</keyword>
<evidence type="ECO:0000256" key="3">
    <source>
        <dbReference type="ARBA" id="ARBA00022692"/>
    </source>
</evidence>
<evidence type="ECO:0000313" key="8">
    <source>
        <dbReference type="Proteomes" id="UP000283586"/>
    </source>
</evidence>
<organism evidence="7 8">
    <name type="scientific">Roseburia intestinalis</name>
    <dbReference type="NCBI Taxonomy" id="166486"/>
    <lineage>
        <taxon>Bacteria</taxon>
        <taxon>Bacillati</taxon>
        <taxon>Bacillota</taxon>
        <taxon>Clostridia</taxon>
        <taxon>Lachnospirales</taxon>
        <taxon>Lachnospiraceae</taxon>
        <taxon>Roseburia</taxon>
    </lineage>
</organism>
<evidence type="ECO:0000256" key="6">
    <source>
        <dbReference type="RuleBase" id="RU363042"/>
    </source>
</evidence>